<organism evidence="1 2">
    <name type="scientific">Ancylobacter oerskovii</name>
    <dbReference type="NCBI Taxonomy" id="459519"/>
    <lineage>
        <taxon>Bacteria</taxon>
        <taxon>Pseudomonadati</taxon>
        <taxon>Pseudomonadota</taxon>
        <taxon>Alphaproteobacteria</taxon>
        <taxon>Hyphomicrobiales</taxon>
        <taxon>Xanthobacteraceae</taxon>
        <taxon>Ancylobacter</taxon>
    </lineage>
</organism>
<evidence type="ECO:0000313" key="1">
    <source>
        <dbReference type="EMBL" id="MFD2141789.1"/>
    </source>
</evidence>
<sequence length="625" mass="67683">MTTVEQPDGAAAPPVRRDYARLRPRGKAKSWLNRIARRASGWVRPLLFEADAPRGLWRALLFDAYRRPRPLFGKAVLDRHGHPRRAYASWMARADEDLPALVAGMAFPDLPSNGRTVLVLLPPPRDAPARAALLRDLAARGDLIVLLPEAGGETVLPPGAVPLRLSLSRPPHDVFLAALAQRLALYAPLYAVVGGAEGPELARALARRDVPVVALAGTADGSPLPGEPEWFDDGAGAVLFGTPAERAAALAAARPGRERWQAPAAGETIAEAIDRLGRAAAGRVDAEVALVLSADRSRLEIGEAELSARVRAWRRDRLMQLSPGAGKPRRPYAGFHPLLYAEAHPQACLDERRYPLAHWIEQGQPEGPWVHPVIGPPAAAPEPPALKAMLHGHFHYADLAPEFFERLSANLARPDLFLTTGSAEKARLLERAAATYGGRVEIVQVPNLGRDVGPFFTALRAPLLAGGYDVAVHVHGKKSQASRTRIGDVWRDFLWENTLGGRHAMLDATLAAFAADPRLGLVYPDDPHLVGWARNRRAAELLGRDMGLTEEMTGFVDFPIGNMFAARPAALAPVLALDLQWTDYPVEPIADDGTVIHGLERLLPAIARKAGFRTAALRVPGTDWD</sequence>
<keyword evidence="2" id="KW-1185">Reference proteome</keyword>
<protein>
    <submittedName>
        <fullName evidence="1">Rhamnan synthesis F family protein</fullName>
    </submittedName>
</protein>
<dbReference type="Pfam" id="PF05045">
    <property type="entry name" value="RgpF"/>
    <property type="match status" value="1"/>
</dbReference>
<dbReference type="EMBL" id="JBHUHD010000001">
    <property type="protein sequence ID" value="MFD2141789.1"/>
    <property type="molecule type" value="Genomic_DNA"/>
</dbReference>
<gene>
    <name evidence="1" type="ORF">ACFSNC_15365</name>
</gene>
<name>A0ABW4YZT7_9HYPH</name>
<proteinExistence type="predicted"/>
<dbReference type="RefSeq" id="WP_213350037.1">
    <property type="nucleotide sequence ID" value="NZ_JAHBGB010000001.1"/>
</dbReference>
<dbReference type="InterPro" id="IPR007739">
    <property type="entry name" value="RgpF"/>
</dbReference>
<accession>A0ABW4YZT7</accession>
<reference evidence="2" key="1">
    <citation type="journal article" date="2019" name="Int. J. Syst. Evol. Microbiol.">
        <title>The Global Catalogue of Microorganisms (GCM) 10K type strain sequencing project: providing services to taxonomists for standard genome sequencing and annotation.</title>
        <authorList>
            <consortium name="The Broad Institute Genomics Platform"/>
            <consortium name="The Broad Institute Genome Sequencing Center for Infectious Disease"/>
            <person name="Wu L."/>
            <person name="Ma J."/>
        </authorList>
    </citation>
    <scope>NUCLEOTIDE SEQUENCE [LARGE SCALE GENOMIC DNA]</scope>
    <source>
        <strain evidence="2">CCM 7435</strain>
    </source>
</reference>
<comment type="caution">
    <text evidence="1">The sequence shown here is derived from an EMBL/GenBank/DDBJ whole genome shotgun (WGS) entry which is preliminary data.</text>
</comment>
<evidence type="ECO:0000313" key="2">
    <source>
        <dbReference type="Proteomes" id="UP001597299"/>
    </source>
</evidence>
<dbReference type="Proteomes" id="UP001597299">
    <property type="component" value="Unassembled WGS sequence"/>
</dbReference>